<dbReference type="VEuPathDB" id="AmoebaDB:NAEGRDRAFT_79282"/>
<dbReference type="RefSeq" id="XP_002678491.1">
    <property type="nucleotide sequence ID" value="XM_002678445.1"/>
</dbReference>
<dbReference type="EMBL" id="GG738861">
    <property type="protein sequence ID" value="EFC45747.1"/>
    <property type="molecule type" value="Genomic_DNA"/>
</dbReference>
<evidence type="ECO:0000313" key="1">
    <source>
        <dbReference type="EMBL" id="EFC45747.1"/>
    </source>
</evidence>
<dbReference type="KEGG" id="ngr:NAEGRDRAFT_79282"/>
<dbReference type="Proteomes" id="UP000006671">
    <property type="component" value="Unassembled WGS sequence"/>
</dbReference>
<keyword evidence="2" id="KW-1185">Reference proteome</keyword>
<name>D2VB74_NAEGR</name>
<dbReference type="GeneID" id="8858971"/>
<organism evidence="2">
    <name type="scientific">Naegleria gruberi</name>
    <name type="common">Amoeba</name>
    <dbReference type="NCBI Taxonomy" id="5762"/>
    <lineage>
        <taxon>Eukaryota</taxon>
        <taxon>Discoba</taxon>
        <taxon>Heterolobosea</taxon>
        <taxon>Tetramitia</taxon>
        <taxon>Eutetramitia</taxon>
        <taxon>Vahlkampfiidae</taxon>
        <taxon>Naegleria</taxon>
    </lineage>
</organism>
<dbReference type="InParanoid" id="D2VB74"/>
<gene>
    <name evidence="1" type="ORF">NAEGRDRAFT_79282</name>
</gene>
<proteinExistence type="predicted"/>
<dbReference type="AlphaFoldDB" id="D2VB74"/>
<evidence type="ECO:0000313" key="2">
    <source>
        <dbReference type="Proteomes" id="UP000006671"/>
    </source>
</evidence>
<sequence length="293" mass="33772">MFSELSSVGNIVSNKMHKKQPSFKEILYSSTSPLFDQDGEEIRKLFDKFINSTEVKQFKSFLERNKKIGEIQGQSHSLKFLKQVNLENCLLTRRNCREKFSFGLIGENCREGNLFLTRMSGSFDDAVRFDNPVQVSMKYMDMQTNLSFVDLSIQAPWNDKLSLLHSQYSSLNLQNHHGIALLLIDTVHFNQTFILQQLQAITRDFHTTTQSKSSIILLGINTKQRHDILTQTIPLTGKESQIPLSREQGEKLAEKIGCFTYLEADIESKDGLEHLKQLLFKTFFIIEELNKTH</sequence>
<accession>D2VB74</accession>
<protein>
    <submittedName>
        <fullName evidence="1">Uncharacterized protein</fullName>
    </submittedName>
</protein>
<reference evidence="1 2" key="1">
    <citation type="journal article" date="2010" name="Cell">
        <title>The genome of Naegleria gruberi illuminates early eukaryotic versatility.</title>
        <authorList>
            <person name="Fritz-Laylin L.K."/>
            <person name="Prochnik S.E."/>
            <person name="Ginger M.L."/>
            <person name="Dacks J.B."/>
            <person name="Carpenter M.L."/>
            <person name="Field M.C."/>
            <person name="Kuo A."/>
            <person name="Paredez A."/>
            <person name="Chapman J."/>
            <person name="Pham J."/>
            <person name="Shu S."/>
            <person name="Neupane R."/>
            <person name="Cipriano M."/>
            <person name="Mancuso J."/>
            <person name="Tu H."/>
            <person name="Salamov A."/>
            <person name="Lindquist E."/>
            <person name="Shapiro H."/>
            <person name="Lucas S."/>
            <person name="Grigoriev I.V."/>
            <person name="Cande W.Z."/>
            <person name="Fulton C."/>
            <person name="Rokhsar D.S."/>
            <person name="Dawson S.C."/>
        </authorList>
    </citation>
    <scope>NUCLEOTIDE SEQUENCE [LARGE SCALE GENOMIC DNA]</scope>
    <source>
        <strain evidence="1 2">NEG-M</strain>
    </source>
</reference>